<evidence type="ECO:0000313" key="1">
    <source>
        <dbReference type="EMBL" id="CAJ1968086.1"/>
    </source>
</evidence>
<dbReference type="EMBL" id="OY731404">
    <property type="protein sequence ID" value="CAJ1968086.1"/>
    <property type="molecule type" value="Genomic_DNA"/>
</dbReference>
<sequence length="64" mass="7685">MLMNKEYFVVEKEKEKVKMKIRDGGKDLMRRSSRHGVGSWNETCEIHYESEEIFKNDNQCVDEE</sequence>
<protein>
    <submittedName>
        <fullName evidence="1">Uncharacterized protein</fullName>
    </submittedName>
</protein>
<organism evidence="1 2">
    <name type="scientific">Sphenostylis stenocarpa</name>
    <dbReference type="NCBI Taxonomy" id="92480"/>
    <lineage>
        <taxon>Eukaryota</taxon>
        <taxon>Viridiplantae</taxon>
        <taxon>Streptophyta</taxon>
        <taxon>Embryophyta</taxon>
        <taxon>Tracheophyta</taxon>
        <taxon>Spermatophyta</taxon>
        <taxon>Magnoliopsida</taxon>
        <taxon>eudicotyledons</taxon>
        <taxon>Gunneridae</taxon>
        <taxon>Pentapetalae</taxon>
        <taxon>rosids</taxon>
        <taxon>fabids</taxon>
        <taxon>Fabales</taxon>
        <taxon>Fabaceae</taxon>
        <taxon>Papilionoideae</taxon>
        <taxon>50 kb inversion clade</taxon>
        <taxon>NPAAA clade</taxon>
        <taxon>indigoferoid/millettioid clade</taxon>
        <taxon>Phaseoleae</taxon>
        <taxon>Sphenostylis</taxon>
    </lineage>
</organism>
<dbReference type="Gramene" id="rna-AYBTSS11_LOCUS21524">
    <property type="protein sequence ID" value="CAJ1968086.1"/>
    <property type="gene ID" value="gene-AYBTSS11_LOCUS21524"/>
</dbReference>
<dbReference type="Proteomes" id="UP001189624">
    <property type="component" value="Chromosome 7"/>
</dbReference>
<accession>A0AA86SNQ2</accession>
<evidence type="ECO:0000313" key="2">
    <source>
        <dbReference type="Proteomes" id="UP001189624"/>
    </source>
</evidence>
<reference evidence="1" key="1">
    <citation type="submission" date="2023-10" db="EMBL/GenBank/DDBJ databases">
        <authorList>
            <person name="Domelevo Entfellner J.-B."/>
        </authorList>
    </citation>
    <scope>NUCLEOTIDE SEQUENCE</scope>
</reference>
<dbReference type="AlphaFoldDB" id="A0AA86SNQ2"/>
<proteinExistence type="predicted"/>
<name>A0AA86SNQ2_9FABA</name>
<gene>
    <name evidence="1" type="ORF">AYBTSS11_LOCUS21524</name>
</gene>
<keyword evidence="2" id="KW-1185">Reference proteome</keyword>